<name>A0A1C3XHN7_9BRAD</name>
<dbReference type="Proteomes" id="UP000183174">
    <property type="component" value="Unassembled WGS sequence"/>
</dbReference>
<accession>A0A1C3XHN7</accession>
<dbReference type="AlphaFoldDB" id="A0A1C3XHN7"/>
<proteinExistence type="predicted"/>
<reference evidence="1 2" key="1">
    <citation type="submission" date="2016-08" db="EMBL/GenBank/DDBJ databases">
        <authorList>
            <person name="Seilhamer J.J."/>
        </authorList>
    </citation>
    <scope>NUCLEOTIDE SEQUENCE [LARGE SCALE GENOMIC DNA]</scope>
    <source>
        <strain evidence="1 2">CCBAU 10071</strain>
    </source>
</reference>
<protein>
    <submittedName>
        <fullName evidence="1">Uncharacterized protein</fullName>
    </submittedName>
</protein>
<evidence type="ECO:0000313" key="2">
    <source>
        <dbReference type="Proteomes" id="UP000183174"/>
    </source>
</evidence>
<dbReference type="EMBL" id="FMAE01000021">
    <property type="protein sequence ID" value="SCB51780.1"/>
    <property type="molecule type" value="Genomic_DNA"/>
</dbReference>
<sequence length="67" mass="7907">MKNPADIYEVCQEIIRRYDDTPMKDILEHTAYSASDLLYELALEYVKQQQVKEQFAPQHLSHVVQPK</sequence>
<organism evidence="1 2">
    <name type="scientific">Bradyrhizobium yuanmingense</name>
    <dbReference type="NCBI Taxonomy" id="108015"/>
    <lineage>
        <taxon>Bacteria</taxon>
        <taxon>Pseudomonadati</taxon>
        <taxon>Pseudomonadota</taxon>
        <taxon>Alphaproteobacteria</taxon>
        <taxon>Hyphomicrobiales</taxon>
        <taxon>Nitrobacteraceae</taxon>
        <taxon>Bradyrhizobium</taxon>
    </lineage>
</organism>
<gene>
    <name evidence="1" type="ORF">GA0061099_102149</name>
</gene>
<evidence type="ECO:0000313" key="1">
    <source>
        <dbReference type="EMBL" id="SCB51780.1"/>
    </source>
</evidence>
<dbReference type="RefSeq" id="WP_074448387.1">
    <property type="nucleotide sequence ID" value="NZ_FMAE01000021.1"/>
</dbReference>